<proteinExistence type="predicted"/>
<comment type="caution">
    <text evidence="7">The sequence shown here is derived from an EMBL/GenBank/DDBJ whole genome shotgun (WGS) entry which is preliminary data.</text>
</comment>
<keyword evidence="4" id="KW-0418">Kinase</keyword>
<feature type="domain" description="Histidine kinase" evidence="6">
    <location>
        <begin position="1"/>
        <end position="170"/>
    </location>
</feature>
<dbReference type="Gene3D" id="3.30.565.10">
    <property type="entry name" value="Histidine kinase-like ATPase, C-terminal domain"/>
    <property type="match status" value="1"/>
</dbReference>
<dbReference type="PRINTS" id="PR00344">
    <property type="entry name" value="BCTRLSENSOR"/>
</dbReference>
<evidence type="ECO:0000256" key="3">
    <source>
        <dbReference type="ARBA" id="ARBA00022679"/>
    </source>
</evidence>
<dbReference type="InterPro" id="IPR004358">
    <property type="entry name" value="Sig_transdc_His_kin-like_C"/>
</dbReference>
<keyword evidence="8" id="KW-1185">Reference proteome</keyword>
<evidence type="ECO:0000256" key="5">
    <source>
        <dbReference type="ARBA" id="ARBA00023012"/>
    </source>
</evidence>
<organism evidence="7 8">
    <name type="scientific">Aliidongia dinghuensis</name>
    <dbReference type="NCBI Taxonomy" id="1867774"/>
    <lineage>
        <taxon>Bacteria</taxon>
        <taxon>Pseudomonadati</taxon>
        <taxon>Pseudomonadota</taxon>
        <taxon>Alphaproteobacteria</taxon>
        <taxon>Rhodospirillales</taxon>
        <taxon>Dongiaceae</taxon>
        <taxon>Aliidongia</taxon>
    </lineage>
</organism>
<dbReference type="InterPro" id="IPR036890">
    <property type="entry name" value="HATPase_C_sf"/>
</dbReference>
<dbReference type="PANTHER" id="PTHR43711">
    <property type="entry name" value="TWO-COMPONENT HISTIDINE KINASE"/>
    <property type="match status" value="1"/>
</dbReference>
<dbReference type="PROSITE" id="PS50109">
    <property type="entry name" value="HIS_KIN"/>
    <property type="match status" value="1"/>
</dbReference>
<dbReference type="InterPro" id="IPR005467">
    <property type="entry name" value="His_kinase_dom"/>
</dbReference>
<dbReference type="InterPro" id="IPR050736">
    <property type="entry name" value="Sensor_HK_Regulatory"/>
</dbReference>
<sequence>MLDLSQIQAGQMAPRREALDLAELARSCRGLVSTQATKRGVEIVVEVPDALPVLADKAMVMRVLLNLLLNAVEFSAEGGRVAVRVAAEASATPWVMLTVADGGIGMTPEQVEIALSPFRQIDGGLTRRREGAGLGLPIAKSLVELHGGTLAVDSVLGRGTTVRVRLPVLVVEPTGA</sequence>
<reference evidence="7" key="2">
    <citation type="submission" date="2020-09" db="EMBL/GenBank/DDBJ databases">
        <authorList>
            <person name="Sun Q."/>
            <person name="Zhou Y."/>
        </authorList>
    </citation>
    <scope>NUCLEOTIDE SEQUENCE</scope>
    <source>
        <strain evidence="7">CGMCC 1.15725</strain>
    </source>
</reference>
<evidence type="ECO:0000313" key="7">
    <source>
        <dbReference type="EMBL" id="GGF41360.1"/>
    </source>
</evidence>
<keyword evidence="5" id="KW-0902">Two-component regulatory system</keyword>
<dbReference type="Proteomes" id="UP000646365">
    <property type="component" value="Unassembled WGS sequence"/>
</dbReference>
<dbReference type="EMBL" id="BMJQ01000017">
    <property type="protein sequence ID" value="GGF41360.1"/>
    <property type="molecule type" value="Genomic_DNA"/>
</dbReference>
<name>A0A8J2YYJ5_9PROT</name>
<dbReference type="AlphaFoldDB" id="A0A8J2YYJ5"/>
<evidence type="ECO:0000313" key="8">
    <source>
        <dbReference type="Proteomes" id="UP000646365"/>
    </source>
</evidence>
<dbReference type="SUPFAM" id="SSF55874">
    <property type="entry name" value="ATPase domain of HSP90 chaperone/DNA topoisomerase II/histidine kinase"/>
    <property type="match status" value="1"/>
</dbReference>
<dbReference type="GO" id="GO:0004673">
    <property type="term" value="F:protein histidine kinase activity"/>
    <property type="evidence" value="ECO:0007669"/>
    <property type="project" value="UniProtKB-EC"/>
</dbReference>
<comment type="catalytic activity">
    <reaction evidence="1">
        <text>ATP + protein L-histidine = ADP + protein N-phospho-L-histidine.</text>
        <dbReference type="EC" id="2.7.13.3"/>
    </reaction>
</comment>
<evidence type="ECO:0000256" key="2">
    <source>
        <dbReference type="ARBA" id="ARBA00012438"/>
    </source>
</evidence>
<dbReference type="EC" id="2.7.13.3" evidence="2"/>
<keyword evidence="3" id="KW-0808">Transferase</keyword>
<evidence type="ECO:0000256" key="4">
    <source>
        <dbReference type="ARBA" id="ARBA00022777"/>
    </source>
</evidence>
<dbReference type="SMART" id="SM00387">
    <property type="entry name" value="HATPase_c"/>
    <property type="match status" value="1"/>
</dbReference>
<evidence type="ECO:0000259" key="6">
    <source>
        <dbReference type="PROSITE" id="PS50109"/>
    </source>
</evidence>
<dbReference type="Pfam" id="PF02518">
    <property type="entry name" value="HATPase_c"/>
    <property type="match status" value="1"/>
</dbReference>
<evidence type="ECO:0000256" key="1">
    <source>
        <dbReference type="ARBA" id="ARBA00000085"/>
    </source>
</evidence>
<protein>
    <recommendedName>
        <fullName evidence="2">histidine kinase</fullName>
        <ecNumber evidence="2">2.7.13.3</ecNumber>
    </recommendedName>
</protein>
<dbReference type="InterPro" id="IPR003594">
    <property type="entry name" value="HATPase_dom"/>
</dbReference>
<dbReference type="PANTHER" id="PTHR43711:SF1">
    <property type="entry name" value="HISTIDINE KINASE 1"/>
    <property type="match status" value="1"/>
</dbReference>
<reference evidence="7" key="1">
    <citation type="journal article" date="2014" name="Int. J. Syst. Evol. Microbiol.">
        <title>Complete genome sequence of Corynebacterium casei LMG S-19264T (=DSM 44701T), isolated from a smear-ripened cheese.</title>
        <authorList>
            <consortium name="US DOE Joint Genome Institute (JGI-PGF)"/>
            <person name="Walter F."/>
            <person name="Albersmeier A."/>
            <person name="Kalinowski J."/>
            <person name="Ruckert C."/>
        </authorList>
    </citation>
    <scope>NUCLEOTIDE SEQUENCE</scope>
    <source>
        <strain evidence="7">CGMCC 1.15725</strain>
    </source>
</reference>
<gene>
    <name evidence="7" type="ORF">GCM10011611_54730</name>
</gene>
<dbReference type="GO" id="GO:0000160">
    <property type="term" value="P:phosphorelay signal transduction system"/>
    <property type="evidence" value="ECO:0007669"/>
    <property type="project" value="UniProtKB-KW"/>
</dbReference>
<accession>A0A8J2YYJ5</accession>
<dbReference type="RefSeq" id="WP_189051350.1">
    <property type="nucleotide sequence ID" value="NZ_BMJQ01000017.1"/>
</dbReference>